<accession>A0A450SMP7</accession>
<sequence>MNTTLPSRDSIVDEIHAVRERLAKQYDNDLAAYSQAAESHCRALGFDLVETAHPHSVRKYPEETVAEAQ</sequence>
<reference evidence="1" key="1">
    <citation type="submission" date="2019-02" db="EMBL/GenBank/DDBJ databases">
        <authorList>
            <person name="Gruber-Vodicka R. H."/>
            <person name="Seah K. B. B."/>
        </authorList>
    </citation>
    <scope>NUCLEOTIDE SEQUENCE</scope>
    <source>
        <strain evidence="1">BECK_DK161</strain>
    </source>
</reference>
<name>A0A450SMP7_9GAMM</name>
<proteinExistence type="predicted"/>
<evidence type="ECO:0000313" key="1">
    <source>
        <dbReference type="EMBL" id="VFJ55032.1"/>
    </source>
</evidence>
<dbReference type="EMBL" id="CAADEY010000046">
    <property type="protein sequence ID" value="VFJ55032.1"/>
    <property type="molecule type" value="Genomic_DNA"/>
</dbReference>
<protein>
    <submittedName>
        <fullName evidence="1">Uncharacterized protein</fullName>
    </submittedName>
</protein>
<dbReference type="AlphaFoldDB" id="A0A450SMP7"/>
<organism evidence="1">
    <name type="scientific">Candidatus Kentrum sp. DK</name>
    <dbReference type="NCBI Taxonomy" id="2126562"/>
    <lineage>
        <taxon>Bacteria</taxon>
        <taxon>Pseudomonadati</taxon>
        <taxon>Pseudomonadota</taxon>
        <taxon>Gammaproteobacteria</taxon>
        <taxon>Candidatus Kentrum</taxon>
    </lineage>
</organism>
<gene>
    <name evidence="1" type="ORF">BECKDK2373C_GA0170839_104626</name>
</gene>